<evidence type="ECO:0000256" key="7">
    <source>
        <dbReference type="ARBA" id="ARBA00022806"/>
    </source>
</evidence>
<comment type="caution">
    <text evidence="16">The sequence shown here is derived from an EMBL/GenBank/DDBJ whole genome shotgun (WGS) entry which is preliminary data.</text>
</comment>
<evidence type="ECO:0000256" key="2">
    <source>
        <dbReference type="ARBA" id="ARBA00004123"/>
    </source>
</evidence>
<keyword evidence="5" id="KW-0547">Nucleotide-binding</keyword>
<evidence type="ECO:0000256" key="10">
    <source>
        <dbReference type="ARBA" id="ARBA00023014"/>
    </source>
</evidence>
<keyword evidence="17" id="KW-1185">Reference proteome</keyword>
<dbReference type="PANTHER" id="PTHR11472">
    <property type="entry name" value="DNA REPAIR DEAD HELICASE RAD3/XP-D SUBFAMILY MEMBER"/>
    <property type="match status" value="1"/>
</dbReference>
<evidence type="ECO:0000313" key="17">
    <source>
        <dbReference type="Proteomes" id="UP001620645"/>
    </source>
</evidence>
<dbReference type="Gene3D" id="3.40.50.300">
    <property type="entry name" value="P-loop containing nucleotide triphosphate hydrolases"/>
    <property type="match status" value="2"/>
</dbReference>
<feature type="compositionally biased region" description="Basic and acidic residues" evidence="14">
    <location>
        <begin position="67"/>
        <end position="89"/>
    </location>
</feature>
<feature type="compositionally biased region" description="Acidic residues" evidence="14">
    <location>
        <begin position="90"/>
        <end position="104"/>
    </location>
</feature>
<accession>A0ABD2JHP7</accession>
<keyword evidence="9" id="KW-0408">Iron</keyword>
<dbReference type="SMART" id="SM00488">
    <property type="entry name" value="DEXDc2"/>
    <property type="match status" value="1"/>
</dbReference>
<dbReference type="GO" id="GO:0005524">
    <property type="term" value="F:ATP binding"/>
    <property type="evidence" value="ECO:0007669"/>
    <property type="project" value="UniProtKB-KW"/>
</dbReference>
<dbReference type="PANTHER" id="PTHR11472:SF41">
    <property type="entry name" value="ATP-DEPENDENT DNA HELICASE DDX11-RELATED"/>
    <property type="match status" value="1"/>
</dbReference>
<proteinExistence type="inferred from homology"/>
<feature type="region of interest" description="Disordered" evidence="14">
    <location>
        <begin position="47"/>
        <end position="124"/>
    </location>
</feature>
<keyword evidence="12" id="KW-0539">Nucleus</keyword>
<organism evidence="16 17">
    <name type="scientific">Heterodera schachtii</name>
    <name type="common">Sugarbeet cyst nematode worm</name>
    <name type="synonym">Tylenchus schachtii</name>
    <dbReference type="NCBI Taxonomy" id="97005"/>
    <lineage>
        <taxon>Eukaryota</taxon>
        <taxon>Metazoa</taxon>
        <taxon>Ecdysozoa</taxon>
        <taxon>Nematoda</taxon>
        <taxon>Chromadorea</taxon>
        <taxon>Rhabditida</taxon>
        <taxon>Tylenchina</taxon>
        <taxon>Tylenchomorpha</taxon>
        <taxon>Tylenchoidea</taxon>
        <taxon>Heteroderidae</taxon>
        <taxon>Heteroderinae</taxon>
        <taxon>Heterodera</taxon>
    </lineage>
</organism>
<dbReference type="InterPro" id="IPR014013">
    <property type="entry name" value="Helic_SF1/SF2_ATP-bd_DinG/Rad3"/>
</dbReference>
<feature type="compositionally biased region" description="Polar residues" evidence="14">
    <location>
        <begin position="428"/>
        <end position="439"/>
    </location>
</feature>
<comment type="subcellular location">
    <subcellularLocation>
        <location evidence="2">Nucleus</location>
    </subcellularLocation>
</comment>
<dbReference type="SMART" id="SM00491">
    <property type="entry name" value="HELICc2"/>
    <property type="match status" value="1"/>
</dbReference>
<keyword evidence="6" id="KW-0378">Hydrolase</keyword>
<dbReference type="InterPro" id="IPR045028">
    <property type="entry name" value="DinG/Rad3-like"/>
</dbReference>
<dbReference type="Pfam" id="PF13307">
    <property type="entry name" value="Helicase_C_2"/>
    <property type="match status" value="1"/>
</dbReference>
<evidence type="ECO:0000256" key="9">
    <source>
        <dbReference type="ARBA" id="ARBA00023004"/>
    </source>
</evidence>
<gene>
    <name evidence="16" type="ORF">niasHS_006552</name>
</gene>
<dbReference type="GO" id="GO:0016787">
    <property type="term" value="F:hydrolase activity"/>
    <property type="evidence" value="ECO:0007669"/>
    <property type="project" value="UniProtKB-KW"/>
</dbReference>
<feature type="domain" description="Helicase ATP-binding" evidence="15">
    <location>
        <begin position="25"/>
        <end position="358"/>
    </location>
</feature>
<evidence type="ECO:0000256" key="14">
    <source>
        <dbReference type="SAM" id="MobiDB-lite"/>
    </source>
</evidence>
<sequence length="857" mass="95726">MDASTDQDWMKAHKLKMEAEVELEEVEQQKEQRQKVEQKLELIRQRQRMISQQRRMDEGWPTGKRKHFEEGDKKQEEAEDHQQQDGTEREDGEDQDLIPNDSDEDRQQSDEEREQQQRGKEREEPLLCRKVIYASRTHSQLEQFAQELAKTGFRPRVLTLGSRQMLCVNDAVRSLGVAGLINDRCNELLSGNTGGGEKRARRGEHAQMTKAGKSTGGCEFAHAEAIEDLCGAALVGNAAQSHSSTAEGDVRELYELGRRRRACPYFASRAALGLCQLVLVPYNILLHKSTRDAWRLNLRDNVLIVDEAHNLLQTLASIHAVELSTGQLSLCSALIHDYLERFRKRLSPRNLRHIRQLHSLTVAVHNLATSTAKEENGGAEERVLTLTQFMAKLGSASDIDLFRLLDYLDQSKLCRKLRDFRLRHSARGHSQPTVASAEQRNGAMGLKSHRGRSGQKLKQRQTAKKEMPRGNSASENIPPSANEHGEAATSADTNSTPLYQLREFIEAITSRTDDARVVISRRRPVGVASAATISDVRLRFLLLNPAARLGDLVSQARALILLGGTMRPTDQLVDALQRVCSVPDSRIVQFTCGHIIEDKQLIALQIGNGPNGAAQPLNLQFSARGSPQALTAVAQSLLALLRSVPNGAVAFFPSYAFLASFVHHLRTTGQWEQLQSVKRIHVETKEAAETAKNGAGKQQKMQMQQIWPAFCESARSREGAVLFAVVGGKLSEGINFSDELGRCVLMVGLPYANRNSAELSERIRYLDQHIGPGAGTRFYEQLCQQAINQAIGRAIRHRADFAAIVLLDERYARDTIVASLPGWIRQRLTRNVPLPEALRRLDNFFSVHNCEKAAHGE</sequence>
<keyword evidence="11" id="KW-0413">Isomerase</keyword>
<evidence type="ECO:0000259" key="15">
    <source>
        <dbReference type="PROSITE" id="PS51193"/>
    </source>
</evidence>
<evidence type="ECO:0000256" key="13">
    <source>
        <dbReference type="SAM" id="Coils"/>
    </source>
</evidence>
<keyword evidence="7" id="KW-0347">Helicase</keyword>
<dbReference type="InterPro" id="IPR013020">
    <property type="entry name" value="Rad3/Chl1-like"/>
</dbReference>
<dbReference type="EMBL" id="JBICCN010000143">
    <property type="protein sequence ID" value="KAL3090100.1"/>
    <property type="molecule type" value="Genomic_DNA"/>
</dbReference>
<evidence type="ECO:0000256" key="11">
    <source>
        <dbReference type="ARBA" id="ARBA00023235"/>
    </source>
</evidence>
<feature type="coiled-coil region" evidence="13">
    <location>
        <begin position="12"/>
        <end position="46"/>
    </location>
</feature>
<evidence type="ECO:0000256" key="5">
    <source>
        <dbReference type="ARBA" id="ARBA00022741"/>
    </source>
</evidence>
<dbReference type="InterPro" id="IPR010614">
    <property type="entry name" value="RAD3-like_helicase_DEAD"/>
</dbReference>
<evidence type="ECO:0000256" key="12">
    <source>
        <dbReference type="ARBA" id="ARBA00023242"/>
    </source>
</evidence>
<dbReference type="GO" id="GO:0004386">
    <property type="term" value="F:helicase activity"/>
    <property type="evidence" value="ECO:0007669"/>
    <property type="project" value="UniProtKB-KW"/>
</dbReference>
<name>A0ABD2JHP7_HETSC</name>
<keyword evidence="10" id="KW-0411">Iron-sulfur</keyword>
<evidence type="ECO:0000256" key="3">
    <source>
        <dbReference type="ARBA" id="ARBA00008435"/>
    </source>
</evidence>
<feature type="compositionally biased region" description="Basic residues" evidence="14">
    <location>
        <begin position="447"/>
        <end position="462"/>
    </location>
</feature>
<reference evidence="16 17" key="1">
    <citation type="submission" date="2024-10" db="EMBL/GenBank/DDBJ databases">
        <authorList>
            <person name="Kim D."/>
        </authorList>
    </citation>
    <scope>NUCLEOTIDE SEQUENCE [LARGE SCALE GENOMIC DNA]</scope>
    <source>
        <strain evidence="16">Taebaek</strain>
    </source>
</reference>
<dbReference type="Pfam" id="PF06733">
    <property type="entry name" value="DEAD_2"/>
    <property type="match status" value="1"/>
</dbReference>
<evidence type="ECO:0000256" key="6">
    <source>
        <dbReference type="ARBA" id="ARBA00022801"/>
    </source>
</evidence>
<comment type="cofactor">
    <cofactor evidence="1">
        <name>[4Fe-4S] cluster</name>
        <dbReference type="ChEBI" id="CHEBI:49883"/>
    </cofactor>
</comment>
<evidence type="ECO:0000256" key="4">
    <source>
        <dbReference type="ARBA" id="ARBA00022723"/>
    </source>
</evidence>
<keyword evidence="4" id="KW-0479">Metal-binding</keyword>
<dbReference type="InterPro" id="IPR006554">
    <property type="entry name" value="Helicase-like_DEXD_c2"/>
</dbReference>
<dbReference type="GO" id="GO:0005634">
    <property type="term" value="C:nucleus"/>
    <property type="evidence" value="ECO:0007669"/>
    <property type="project" value="UniProtKB-SubCell"/>
</dbReference>
<comment type="similarity">
    <text evidence="3">Belongs to the DEAD box helicase family. DEAH subfamily. DDX11/CHL1 sub-subfamily.</text>
</comment>
<dbReference type="InterPro" id="IPR027417">
    <property type="entry name" value="P-loop_NTPase"/>
</dbReference>
<dbReference type="GO" id="GO:0051536">
    <property type="term" value="F:iron-sulfur cluster binding"/>
    <property type="evidence" value="ECO:0007669"/>
    <property type="project" value="UniProtKB-KW"/>
</dbReference>
<dbReference type="GO" id="GO:0046872">
    <property type="term" value="F:metal ion binding"/>
    <property type="evidence" value="ECO:0007669"/>
    <property type="project" value="UniProtKB-KW"/>
</dbReference>
<evidence type="ECO:0000256" key="8">
    <source>
        <dbReference type="ARBA" id="ARBA00022840"/>
    </source>
</evidence>
<feature type="compositionally biased region" description="Basic and acidic residues" evidence="14">
    <location>
        <begin position="105"/>
        <end position="124"/>
    </location>
</feature>
<dbReference type="NCBIfam" id="TIGR00604">
    <property type="entry name" value="rad3"/>
    <property type="match status" value="1"/>
</dbReference>
<keyword evidence="13" id="KW-0175">Coiled coil</keyword>
<protein>
    <recommendedName>
        <fullName evidence="15">Helicase ATP-binding domain-containing protein</fullName>
    </recommendedName>
</protein>
<feature type="region of interest" description="Disordered" evidence="14">
    <location>
        <begin position="424"/>
        <end position="493"/>
    </location>
</feature>
<dbReference type="InterPro" id="IPR006555">
    <property type="entry name" value="ATP-dep_Helicase_C"/>
</dbReference>
<dbReference type="PROSITE" id="PS51193">
    <property type="entry name" value="HELICASE_ATP_BIND_2"/>
    <property type="match status" value="1"/>
</dbReference>
<evidence type="ECO:0000256" key="1">
    <source>
        <dbReference type="ARBA" id="ARBA00001966"/>
    </source>
</evidence>
<dbReference type="AlphaFoldDB" id="A0ABD2JHP7"/>
<keyword evidence="8" id="KW-0067">ATP-binding</keyword>
<evidence type="ECO:0000313" key="16">
    <source>
        <dbReference type="EMBL" id="KAL3090100.1"/>
    </source>
</evidence>
<dbReference type="Proteomes" id="UP001620645">
    <property type="component" value="Unassembled WGS sequence"/>
</dbReference>